<comment type="caution">
    <text evidence="1">The sequence shown here is derived from an EMBL/GenBank/DDBJ whole genome shotgun (WGS) entry which is preliminary data.</text>
</comment>
<dbReference type="AlphaFoldDB" id="A0A0F9DYG8"/>
<evidence type="ECO:0000313" key="1">
    <source>
        <dbReference type="EMBL" id="KKL66769.1"/>
    </source>
</evidence>
<proteinExistence type="predicted"/>
<gene>
    <name evidence="1" type="ORF">LCGC14_2141670</name>
</gene>
<protein>
    <submittedName>
        <fullName evidence="1">Uncharacterized protein</fullName>
    </submittedName>
</protein>
<reference evidence="1" key="1">
    <citation type="journal article" date="2015" name="Nature">
        <title>Complex archaea that bridge the gap between prokaryotes and eukaryotes.</title>
        <authorList>
            <person name="Spang A."/>
            <person name="Saw J.H."/>
            <person name="Jorgensen S.L."/>
            <person name="Zaremba-Niedzwiedzka K."/>
            <person name="Martijn J."/>
            <person name="Lind A.E."/>
            <person name="van Eijk R."/>
            <person name="Schleper C."/>
            <person name="Guy L."/>
            <person name="Ettema T.J."/>
        </authorList>
    </citation>
    <scope>NUCLEOTIDE SEQUENCE</scope>
</reference>
<organism evidence="1">
    <name type="scientific">marine sediment metagenome</name>
    <dbReference type="NCBI Taxonomy" id="412755"/>
    <lineage>
        <taxon>unclassified sequences</taxon>
        <taxon>metagenomes</taxon>
        <taxon>ecological metagenomes</taxon>
    </lineage>
</organism>
<dbReference type="EMBL" id="LAZR01027100">
    <property type="protein sequence ID" value="KKL66769.1"/>
    <property type="molecule type" value="Genomic_DNA"/>
</dbReference>
<accession>A0A0F9DYG8</accession>
<name>A0A0F9DYG8_9ZZZZ</name>
<sequence length="210" mass="21622">MRLSMPLDHDAAEGFVQSNHHPASAMYVNNPNSTPPCTPGFQWQGETTLAVTLLRIHVQPFIAVGGLIAVSLVLKVTTAAAAGKVARIGIYAALGGNSNGITPGALILDAGTVAIDSTGQKGIIINEILPSGYGFLAGVVEEAVTLAVPDPSLGYSSVLFGGSPTMFSSDTHCWFYQAHTATNALPSSLTGIPVADSGIPHWIQAAVSKT</sequence>